<dbReference type="OMA" id="RWEMYRA"/>
<dbReference type="NCBIfam" id="TIGR00152">
    <property type="entry name" value="dephospho-CoA kinase"/>
    <property type="match status" value="1"/>
</dbReference>
<dbReference type="GO" id="GO:0004140">
    <property type="term" value="F:dephospho-CoA kinase activity"/>
    <property type="evidence" value="ECO:0007669"/>
    <property type="project" value="InterPro"/>
</dbReference>
<keyword evidence="3" id="KW-0472">Membrane</keyword>
<organism evidence="4">
    <name type="scientific">Cyberlindnera fabianii</name>
    <name type="common">Yeast</name>
    <name type="synonym">Hansenula fabianii</name>
    <dbReference type="NCBI Taxonomy" id="36022"/>
    <lineage>
        <taxon>Eukaryota</taxon>
        <taxon>Fungi</taxon>
        <taxon>Dikarya</taxon>
        <taxon>Ascomycota</taxon>
        <taxon>Saccharomycotina</taxon>
        <taxon>Saccharomycetes</taxon>
        <taxon>Phaffomycetales</taxon>
        <taxon>Phaffomycetaceae</taxon>
        <taxon>Cyberlindnera</taxon>
    </lineage>
</organism>
<dbReference type="Gene3D" id="3.40.50.300">
    <property type="entry name" value="P-loop containing nucleotide triphosphate hydrolases"/>
    <property type="match status" value="1"/>
</dbReference>
<feature type="transmembrane region" description="Helical" evidence="3">
    <location>
        <begin position="204"/>
        <end position="226"/>
    </location>
</feature>
<keyword evidence="5" id="KW-0418">Kinase</keyword>
<dbReference type="PROSITE" id="PS51219">
    <property type="entry name" value="DPCK"/>
    <property type="match status" value="1"/>
</dbReference>
<keyword evidence="1" id="KW-0547">Nucleotide-binding</keyword>
<dbReference type="GO" id="GO:0015937">
    <property type="term" value="P:coenzyme A biosynthetic process"/>
    <property type="evidence" value="ECO:0007669"/>
    <property type="project" value="InterPro"/>
</dbReference>
<dbReference type="GO" id="GO:0005524">
    <property type="term" value="F:ATP binding"/>
    <property type="evidence" value="ECO:0007669"/>
    <property type="project" value="UniProtKB-KW"/>
</dbReference>
<dbReference type="Proteomes" id="UP000189513">
    <property type="component" value="Unassembled WGS sequence"/>
</dbReference>
<evidence type="ECO:0000256" key="1">
    <source>
        <dbReference type="ARBA" id="ARBA00022741"/>
    </source>
</evidence>
<dbReference type="SUPFAM" id="SSF52540">
    <property type="entry name" value="P-loop containing nucleoside triphosphate hydrolases"/>
    <property type="match status" value="1"/>
</dbReference>
<dbReference type="InterPro" id="IPR027417">
    <property type="entry name" value="P-loop_NTPase"/>
</dbReference>
<gene>
    <name evidence="5" type="ORF">BON22_3324</name>
    <name evidence="4" type="ORF">CYFA0S_15e01024g</name>
</gene>
<reference evidence="4" key="1">
    <citation type="journal article" date="2014" name="Genome Announc.">
        <title>Genome sequence of the yeast Cyberlindnera fabianii (Hansenula fabianii).</title>
        <authorList>
            <person name="Freel K.C."/>
            <person name="Sarilar V."/>
            <person name="Neuveglise C."/>
            <person name="Devillers H."/>
            <person name="Friedrich A."/>
            <person name="Schacherer J."/>
        </authorList>
    </citation>
    <scope>NUCLEOTIDE SEQUENCE</scope>
    <source>
        <strain evidence="4">YJS4271</strain>
    </source>
</reference>
<dbReference type="AlphaFoldDB" id="A0A061B401"/>
<accession>A0A061B401</accession>
<evidence type="ECO:0000256" key="3">
    <source>
        <dbReference type="SAM" id="Phobius"/>
    </source>
</evidence>
<dbReference type="VEuPathDB" id="FungiDB:BON22_3324"/>
<name>A0A061B401_CYBFA</name>
<dbReference type="PANTHER" id="PTHR10695">
    <property type="entry name" value="DEPHOSPHO-COA KINASE-RELATED"/>
    <property type="match status" value="1"/>
</dbReference>
<dbReference type="STRING" id="36022.A0A061B401"/>
<evidence type="ECO:0000313" key="5">
    <source>
        <dbReference type="EMBL" id="ONH66751.1"/>
    </source>
</evidence>
<keyword evidence="3" id="KW-1133">Transmembrane helix</keyword>
<keyword evidence="3" id="KW-0812">Transmembrane</keyword>
<reference evidence="6" key="2">
    <citation type="journal article" date="2017" name="Genome Announc.">
        <title>Genome sequences of Cyberlindnera fabianii 65, Pichia kudriavzevii 129, and Saccharomyces cerevisiae 131 isolated from fermented masau fruits in Zimbabwe.</title>
        <authorList>
            <person name="van Rijswijck I.M.H."/>
            <person name="Derks M.F.L."/>
            <person name="Abee T."/>
            <person name="de Ridder D."/>
            <person name="Smid E.J."/>
        </authorList>
    </citation>
    <scope>NUCLEOTIDE SEQUENCE [LARGE SCALE GENOMIC DNA]</scope>
    <source>
        <strain evidence="6">65</strain>
    </source>
</reference>
<dbReference type="OrthoDB" id="247245at2759"/>
<evidence type="ECO:0000256" key="2">
    <source>
        <dbReference type="ARBA" id="ARBA00022840"/>
    </source>
</evidence>
<dbReference type="Pfam" id="PF01121">
    <property type="entry name" value="CoaE"/>
    <property type="match status" value="1"/>
</dbReference>
<dbReference type="CDD" id="cd02022">
    <property type="entry name" value="DPCK"/>
    <property type="match status" value="1"/>
</dbReference>
<evidence type="ECO:0000313" key="4">
    <source>
        <dbReference type="EMBL" id="CDR44649.1"/>
    </source>
</evidence>
<dbReference type="EMBL" id="MPUK01000006">
    <property type="protein sequence ID" value="ONH66751.1"/>
    <property type="molecule type" value="Genomic_DNA"/>
</dbReference>
<keyword evidence="2" id="KW-0067">ATP-binding</keyword>
<keyword evidence="6" id="KW-1185">Reference proteome</keyword>
<proteinExistence type="inferred from homology"/>
<dbReference type="EMBL" id="LK052900">
    <property type="protein sequence ID" value="CDR44649.1"/>
    <property type="molecule type" value="Genomic_DNA"/>
</dbReference>
<dbReference type="InterPro" id="IPR001977">
    <property type="entry name" value="Depp_CoAkinase"/>
</dbReference>
<keyword evidence="5" id="KW-0808">Transferase</keyword>
<reference evidence="5" key="3">
    <citation type="submission" date="2017-01" db="EMBL/GenBank/DDBJ databases">
        <authorList>
            <person name="Mah S.A."/>
            <person name="Swanson W.J."/>
            <person name="Moy G.W."/>
            <person name="Vacquier V.D."/>
        </authorList>
    </citation>
    <scope>NUCLEOTIDE SEQUENCE [LARGE SCALE GENOMIC DNA]</scope>
    <source>
        <strain evidence="5">65</strain>
    </source>
</reference>
<sequence length="244" mass="27306">MLIVGLTGGIASGKSTVSELMAQEHGLTIVDADLIARQVVEPGNRAYNSIVSHFQPLVPDLLLSDGKLNRPALGKYVFAHEDERKVLNKLTHPWIRLEMVKQILWAYFSAKRLVILDVPLLFESGLDLICGSTVCVICSEEEQLKRIQQRNVGVSEEEARQRIASQMKTSDKVKKADIVIDNSGTKSQLKDQVNSAVTRLTPGLFMWLITLLPPLGVLSALHTWTVRRVQEKLSQRKDSNKKRD</sequence>
<protein>
    <submittedName>
        <fullName evidence="4">CYFA0S15e01024g1_1</fullName>
    </submittedName>
    <submittedName>
        <fullName evidence="5">Dephospho-CoA kinase CAB5</fullName>
    </submittedName>
</protein>
<dbReference type="PANTHER" id="PTHR10695:SF46">
    <property type="entry name" value="BIFUNCTIONAL COENZYME A SYNTHASE-RELATED"/>
    <property type="match status" value="1"/>
</dbReference>
<dbReference type="HAMAP" id="MF_00376">
    <property type="entry name" value="Dephospho_CoA_kinase"/>
    <property type="match status" value="1"/>
</dbReference>
<evidence type="ECO:0000313" key="6">
    <source>
        <dbReference type="Proteomes" id="UP000189513"/>
    </source>
</evidence>